<dbReference type="AlphaFoldDB" id="A0A1U7WN22"/>
<sequence>MTDWSKKLDDALWAYCAAYKTPIGTSPYRLVFSKACHLPVELEHKAMWSLKRLNLDWAEAANLRLKLFSGKLKWKWSGPFKVVNVSPFGALEFESENGSEPSK</sequence>
<dbReference type="InterPro" id="IPR036397">
    <property type="entry name" value="RNaseH_sf"/>
</dbReference>
<evidence type="ECO:0000313" key="1">
    <source>
        <dbReference type="Proteomes" id="UP000189701"/>
    </source>
</evidence>
<dbReference type="RefSeq" id="XP_009776064.1">
    <property type="nucleotide sequence ID" value="XM_009777762.1"/>
</dbReference>
<gene>
    <name evidence="2" type="primary">LOC104225880</name>
</gene>
<dbReference type="GO" id="GO:0003676">
    <property type="term" value="F:nucleic acid binding"/>
    <property type="evidence" value="ECO:0007669"/>
    <property type="project" value="InterPro"/>
</dbReference>
<evidence type="ECO:0000313" key="2">
    <source>
        <dbReference type="RefSeq" id="XP_009776064.1"/>
    </source>
</evidence>
<keyword evidence="1" id="KW-1185">Reference proteome</keyword>
<accession>A0A1U7WN22</accession>
<dbReference type="eggNOG" id="KOG0017">
    <property type="taxonomic scope" value="Eukaryota"/>
</dbReference>
<organism evidence="1 2">
    <name type="scientific">Nicotiana sylvestris</name>
    <name type="common">Wood tobacco</name>
    <name type="synonym">South American tobacco</name>
    <dbReference type="NCBI Taxonomy" id="4096"/>
    <lineage>
        <taxon>Eukaryota</taxon>
        <taxon>Viridiplantae</taxon>
        <taxon>Streptophyta</taxon>
        <taxon>Embryophyta</taxon>
        <taxon>Tracheophyta</taxon>
        <taxon>Spermatophyta</taxon>
        <taxon>Magnoliopsida</taxon>
        <taxon>eudicotyledons</taxon>
        <taxon>Gunneridae</taxon>
        <taxon>Pentapetalae</taxon>
        <taxon>asterids</taxon>
        <taxon>lamiids</taxon>
        <taxon>Solanales</taxon>
        <taxon>Solanaceae</taxon>
        <taxon>Nicotianoideae</taxon>
        <taxon>Nicotianeae</taxon>
        <taxon>Nicotiana</taxon>
    </lineage>
</organism>
<reference evidence="2" key="2">
    <citation type="submission" date="2025-08" db="UniProtKB">
        <authorList>
            <consortium name="RefSeq"/>
        </authorList>
    </citation>
    <scope>IDENTIFICATION</scope>
    <source>
        <tissue evidence="2">Leaf</tissue>
    </source>
</reference>
<reference evidence="1" key="1">
    <citation type="journal article" date="2013" name="Genome Biol.">
        <title>Reference genomes and transcriptomes of Nicotiana sylvestris and Nicotiana tomentosiformis.</title>
        <authorList>
            <person name="Sierro N."/>
            <person name="Battey J.N."/>
            <person name="Ouadi S."/>
            <person name="Bovet L."/>
            <person name="Goepfert S."/>
            <person name="Bakaher N."/>
            <person name="Peitsch M.C."/>
            <person name="Ivanov N.V."/>
        </authorList>
    </citation>
    <scope>NUCLEOTIDE SEQUENCE [LARGE SCALE GENOMIC DNA]</scope>
</reference>
<protein>
    <submittedName>
        <fullName evidence="2">Uncharacterized protein LOC104225880</fullName>
    </submittedName>
</protein>
<dbReference type="Gene3D" id="3.30.420.10">
    <property type="entry name" value="Ribonuclease H-like superfamily/Ribonuclease H"/>
    <property type="match status" value="1"/>
</dbReference>
<name>A0A1U7WN22_NICSY</name>
<proteinExistence type="predicted"/>
<dbReference type="Proteomes" id="UP000189701">
    <property type="component" value="Unplaced"/>
</dbReference>